<keyword evidence="3" id="KW-1185">Reference proteome</keyword>
<protein>
    <submittedName>
        <fullName evidence="2">3-hydroxyacyl-ACP dehydratase</fullName>
    </submittedName>
</protein>
<accession>A0ABR8XKA6</accession>
<sequence>MEVGYMFESLQKEEITHTQLVRYAGASGDFNQIHTVVPYGEAAGLGGVIAHGMLIMGFVGQAIGQWFEAKDLRKFTARFKAMTRPGEKITVHGRIVDEKDDCWICEAEAINEDEEVKVKAFFEIKK</sequence>
<dbReference type="Pfam" id="PF01575">
    <property type="entry name" value="MaoC_dehydratas"/>
    <property type="match status" value="1"/>
</dbReference>
<feature type="domain" description="MaoC-like" evidence="1">
    <location>
        <begin position="11"/>
        <end position="102"/>
    </location>
</feature>
<proteinExistence type="predicted"/>
<evidence type="ECO:0000313" key="2">
    <source>
        <dbReference type="EMBL" id="MBD8032353.1"/>
    </source>
</evidence>
<reference evidence="2 3" key="1">
    <citation type="submission" date="2020-08" db="EMBL/GenBank/DDBJ databases">
        <title>A Genomic Blueprint of the Chicken Gut Microbiome.</title>
        <authorList>
            <person name="Gilroy R."/>
            <person name="Ravi A."/>
            <person name="Getino M."/>
            <person name="Pursley I."/>
            <person name="Horton D.L."/>
            <person name="Alikhan N.-F."/>
            <person name="Baker D."/>
            <person name="Gharbi K."/>
            <person name="Hall N."/>
            <person name="Watson M."/>
            <person name="Adriaenssens E.M."/>
            <person name="Foster-Nyarko E."/>
            <person name="Jarju S."/>
            <person name="Secka A."/>
            <person name="Antonio M."/>
            <person name="Oren A."/>
            <person name="Chaudhuri R."/>
            <person name="La Ragione R.M."/>
            <person name="Hildebrand F."/>
            <person name="Pallen M.J."/>
        </authorList>
    </citation>
    <scope>NUCLEOTIDE SEQUENCE [LARGE SCALE GENOMIC DNA]</scope>
    <source>
        <strain evidence="2 3">Sa1YVA6</strain>
    </source>
</reference>
<dbReference type="Proteomes" id="UP000600565">
    <property type="component" value="Unassembled WGS sequence"/>
</dbReference>
<evidence type="ECO:0000259" key="1">
    <source>
        <dbReference type="Pfam" id="PF01575"/>
    </source>
</evidence>
<name>A0ABR8XKA6_9BACL</name>
<dbReference type="RefSeq" id="WP_191702955.1">
    <property type="nucleotide sequence ID" value="NZ_JACSPW010000003.1"/>
</dbReference>
<dbReference type="EMBL" id="JACSPW010000003">
    <property type="protein sequence ID" value="MBD8032353.1"/>
    <property type="molecule type" value="Genomic_DNA"/>
</dbReference>
<dbReference type="PANTHER" id="PTHR43841">
    <property type="entry name" value="3-HYDROXYACYL-THIOESTER DEHYDRATASE HTDX-RELATED"/>
    <property type="match status" value="1"/>
</dbReference>
<dbReference type="SUPFAM" id="SSF54637">
    <property type="entry name" value="Thioesterase/thiol ester dehydrase-isomerase"/>
    <property type="match status" value="1"/>
</dbReference>
<dbReference type="Gene3D" id="3.10.129.10">
    <property type="entry name" value="Hotdog Thioesterase"/>
    <property type="match status" value="1"/>
</dbReference>
<dbReference type="PANTHER" id="PTHR43841:SF3">
    <property type="entry name" value="(3R)-HYDROXYACYL-ACP DEHYDRATASE SUBUNIT HADB"/>
    <property type="match status" value="1"/>
</dbReference>
<dbReference type="InterPro" id="IPR002539">
    <property type="entry name" value="MaoC-like_dom"/>
</dbReference>
<organism evidence="2 3">
    <name type="scientific">Solibacillus merdavium</name>
    <dbReference type="NCBI Taxonomy" id="2762218"/>
    <lineage>
        <taxon>Bacteria</taxon>
        <taxon>Bacillati</taxon>
        <taxon>Bacillota</taxon>
        <taxon>Bacilli</taxon>
        <taxon>Bacillales</taxon>
        <taxon>Caryophanaceae</taxon>
        <taxon>Solibacillus</taxon>
    </lineage>
</organism>
<evidence type="ECO:0000313" key="3">
    <source>
        <dbReference type="Proteomes" id="UP000600565"/>
    </source>
</evidence>
<comment type="caution">
    <text evidence="2">The sequence shown here is derived from an EMBL/GenBank/DDBJ whole genome shotgun (WGS) entry which is preliminary data.</text>
</comment>
<gene>
    <name evidence="2" type="ORF">H9632_04680</name>
</gene>
<dbReference type="InterPro" id="IPR029069">
    <property type="entry name" value="HotDog_dom_sf"/>
</dbReference>